<comment type="subcellular location">
    <subcellularLocation>
        <location evidence="1">Cell membrane</location>
        <topology evidence="1">Multi-pass membrane protein</topology>
    </subcellularLocation>
</comment>
<accession>A0ABX3GFY2</accession>
<keyword evidence="7 8" id="KW-0472">Membrane</keyword>
<reference evidence="9 10" key="1">
    <citation type="submission" date="2016-11" db="EMBL/GenBank/DDBJ databases">
        <title>Paenibacillus species isolates.</title>
        <authorList>
            <person name="Beno S.M."/>
        </authorList>
    </citation>
    <scope>NUCLEOTIDE SEQUENCE [LARGE SCALE GENOMIC DNA]</scope>
    <source>
        <strain evidence="9 10">FSL H7-0433</strain>
    </source>
</reference>
<keyword evidence="2" id="KW-1003">Cell membrane</keyword>
<dbReference type="InterPro" id="IPR004268">
    <property type="entry name" value="MurJ"/>
</dbReference>
<dbReference type="InterPro" id="IPR050833">
    <property type="entry name" value="Poly_Biosynth_Transport"/>
</dbReference>
<evidence type="ECO:0000313" key="9">
    <source>
        <dbReference type="EMBL" id="OMC92205.1"/>
    </source>
</evidence>
<feature type="transmembrane region" description="Helical" evidence="8">
    <location>
        <begin position="228"/>
        <end position="252"/>
    </location>
</feature>
<name>A0ABX3GFY2_9BACL</name>
<evidence type="ECO:0000256" key="7">
    <source>
        <dbReference type="ARBA" id="ARBA00023136"/>
    </source>
</evidence>
<keyword evidence="10" id="KW-1185">Reference proteome</keyword>
<gene>
    <name evidence="9" type="ORF">BSO21_34345</name>
</gene>
<feature type="transmembrane region" description="Helical" evidence="8">
    <location>
        <begin position="139"/>
        <end position="158"/>
    </location>
</feature>
<dbReference type="EMBL" id="MPVP01000712">
    <property type="protein sequence ID" value="OMC92205.1"/>
    <property type="molecule type" value="Genomic_DNA"/>
</dbReference>
<dbReference type="RefSeq" id="WP_179087664.1">
    <property type="nucleotide sequence ID" value="NZ_MPVP01000712.1"/>
</dbReference>
<dbReference type="PANTHER" id="PTHR30250">
    <property type="entry name" value="PST FAMILY PREDICTED COLANIC ACID TRANSPORTER"/>
    <property type="match status" value="1"/>
</dbReference>
<feature type="transmembrane region" description="Helical" evidence="8">
    <location>
        <begin position="195"/>
        <end position="216"/>
    </location>
</feature>
<evidence type="ECO:0008006" key="11">
    <source>
        <dbReference type="Google" id="ProtNLM"/>
    </source>
</evidence>
<feature type="transmembrane region" description="Helical" evidence="8">
    <location>
        <begin position="258"/>
        <end position="279"/>
    </location>
</feature>
<evidence type="ECO:0000313" key="10">
    <source>
        <dbReference type="Proteomes" id="UP000187158"/>
    </source>
</evidence>
<evidence type="ECO:0000256" key="4">
    <source>
        <dbReference type="ARBA" id="ARBA00022960"/>
    </source>
</evidence>
<feature type="transmembrane region" description="Helical" evidence="8">
    <location>
        <begin position="24"/>
        <end position="43"/>
    </location>
</feature>
<feature type="non-terminal residue" evidence="9">
    <location>
        <position position="1"/>
    </location>
</feature>
<feature type="transmembrane region" description="Helical" evidence="8">
    <location>
        <begin position="170"/>
        <end position="189"/>
    </location>
</feature>
<evidence type="ECO:0000256" key="5">
    <source>
        <dbReference type="ARBA" id="ARBA00022984"/>
    </source>
</evidence>
<proteinExistence type="predicted"/>
<evidence type="ECO:0000256" key="2">
    <source>
        <dbReference type="ARBA" id="ARBA00022475"/>
    </source>
</evidence>
<sequence>ILNFIYSRKFVKIQLRNTNFTKHFKPLSIFFVHTFIVNIYTNLDQVLLGFLVNSKSVAFMNRSNVVINMAISVSTSISNVTLPRASYYRENNNEKFRNLLSQVPNYILWITIPITVGCMCYASNIMYILGGKEFLETTVLLQIMSIMIIFSPLSTFLQYQVLVASGKEKLGLYCAVTTSLLSLGLNIILIPVIGLIGAGIVRVVSEFFAVGLRYYIAKKKLNYIEVEFINKSTVTYLLAALIMGGVGLLVQITIPDLLLSFLVGIVLGGVIYLAVLVIMREQITMFIIDKAKKMIFKR</sequence>
<dbReference type="Proteomes" id="UP000187158">
    <property type="component" value="Unassembled WGS sequence"/>
</dbReference>
<evidence type="ECO:0000256" key="3">
    <source>
        <dbReference type="ARBA" id="ARBA00022692"/>
    </source>
</evidence>
<protein>
    <recommendedName>
        <fullName evidence="11">Polysaccharide biosynthesis protein C-terminal domain-containing protein</fullName>
    </recommendedName>
</protein>
<dbReference type="PANTHER" id="PTHR30250:SF11">
    <property type="entry name" value="O-ANTIGEN TRANSPORTER-RELATED"/>
    <property type="match status" value="1"/>
</dbReference>
<organism evidence="9 10">
    <name type="scientific">Paenibacillus odorifer</name>
    <dbReference type="NCBI Taxonomy" id="189426"/>
    <lineage>
        <taxon>Bacteria</taxon>
        <taxon>Bacillati</taxon>
        <taxon>Bacillota</taxon>
        <taxon>Bacilli</taxon>
        <taxon>Bacillales</taxon>
        <taxon>Paenibacillaceae</taxon>
        <taxon>Paenibacillus</taxon>
    </lineage>
</organism>
<dbReference type="Pfam" id="PF03023">
    <property type="entry name" value="MurJ"/>
    <property type="match status" value="1"/>
</dbReference>
<evidence type="ECO:0000256" key="6">
    <source>
        <dbReference type="ARBA" id="ARBA00022989"/>
    </source>
</evidence>
<feature type="transmembrane region" description="Helical" evidence="8">
    <location>
        <begin position="103"/>
        <end position="127"/>
    </location>
</feature>
<evidence type="ECO:0000256" key="8">
    <source>
        <dbReference type="SAM" id="Phobius"/>
    </source>
</evidence>
<keyword evidence="3 8" id="KW-0812">Transmembrane</keyword>
<evidence type="ECO:0000256" key="1">
    <source>
        <dbReference type="ARBA" id="ARBA00004651"/>
    </source>
</evidence>
<keyword evidence="4" id="KW-0133">Cell shape</keyword>
<comment type="caution">
    <text evidence="9">The sequence shown here is derived from an EMBL/GenBank/DDBJ whole genome shotgun (WGS) entry which is preliminary data.</text>
</comment>
<keyword evidence="6 8" id="KW-1133">Transmembrane helix</keyword>
<keyword evidence="5" id="KW-0573">Peptidoglycan synthesis</keyword>